<evidence type="ECO:0000313" key="2">
    <source>
        <dbReference type="EMBL" id="OEH79308.1"/>
    </source>
</evidence>
<accession>A0A1D3D786</accession>
<dbReference type="InParanoid" id="A0A1D3D786"/>
<name>A0A1D3D786_9EIME</name>
<evidence type="ECO:0000313" key="3">
    <source>
        <dbReference type="Proteomes" id="UP000095192"/>
    </source>
</evidence>
<dbReference type="AlphaFoldDB" id="A0A1D3D786"/>
<feature type="region of interest" description="Disordered" evidence="1">
    <location>
        <begin position="1"/>
        <end position="21"/>
    </location>
</feature>
<gene>
    <name evidence="2" type="ORF">cyc_00343</name>
</gene>
<dbReference type="Proteomes" id="UP000095192">
    <property type="component" value="Unassembled WGS sequence"/>
</dbReference>
<dbReference type="VEuPathDB" id="ToxoDB:cyc_00343"/>
<dbReference type="EMBL" id="JROU02000430">
    <property type="protein sequence ID" value="OEH79308.1"/>
    <property type="molecule type" value="Genomic_DNA"/>
</dbReference>
<sequence>MASSHTSGQYNKLDGSPVRGRCAPSLASESFQTASEKLSQSVYESVNGVPDSQPGTYDLSETQMQSYRTATTEGSFTSVISTDSIIAARSPAFRLTTEYSAHVSSSRRRNSTGSLKAVGGRAIDHPGFLQPTGLQPQKWRASTGSHLTWRSRLSHIQTDAAGRRLTAQKNIWSAVGSFEPLRSSIFHRIFPRLPDELEKVCMQCIGTPDSSELRALTDIQKAAMALVAKQSVRRSAAAKDRLVKQFKLMGQPDGILDCLEQFLLTCVPILIYFDISSLTPHLEHGGYYRLMQPTCESVTRESKRFIPVYMSMSLFDPSITQNTACHNDGSSTSKFGREPLIATLNNPWHVLEAIGCDELARLAALARNPSSDIATETSRLIDCNVHGEIKLGKDVDAIVVPKSATHDKPMLSKLRSIATRHTVPLLSMEKCTRAVKNDNWRLILRHLQHETLVKKTSLGNTYGQI</sequence>
<organism evidence="2 3">
    <name type="scientific">Cyclospora cayetanensis</name>
    <dbReference type="NCBI Taxonomy" id="88456"/>
    <lineage>
        <taxon>Eukaryota</taxon>
        <taxon>Sar</taxon>
        <taxon>Alveolata</taxon>
        <taxon>Apicomplexa</taxon>
        <taxon>Conoidasida</taxon>
        <taxon>Coccidia</taxon>
        <taxon>Eucoccidiorida</taxon>
        <taxon>Eimeriorina</taxon>
        <taxon>Eimeriidae</taxon>
        <taxon>Cyclospora</taxon>
    </lineage>
</organism>
<comment type="caution">
    <text evidence="2">The sequence shown here is derived from an EMBL/GenBank/DDBJ whole genome shotgun (WGS) entry which is preliminary data.</text>
</comment>
<keyword evidence="3" id="KW-1185">Reference proteome</keyword>
<evidence type="ECO:0000256" key="1">
    <source>
        <dbReference type="SAM" id="MobiDB-lite"/>
    </source>
</evidence>
<protein>
    <submittedName>
        <fullName evidence="2">Uncharacterized protein</fullName>
    </submittedName>
</protein>
<feature type="compositionally biased region" description="Polar residues" evidence="1">
    <location>
        <begin position="1"/>
        <end position="10"/>
    </location>
</feature>
<proteinExistence type="predicted"/>
<dbReference type="VEuPathDB" id="ToxoDB:LOC34617536"/>
<reference evidence="2 3" key="1">
    <citation type="journal article" date="2016" name="BMC Genomics">
        <title>Comparative genomics reveals Cyclospora cayetanensis possesses coccidia-like metabolism and invasion components but unique surface antigens.</title>
        <authorList>
            <person name="Liu S."/>
            <person name="Wang L."/>
            <person name="Zheng H."/>
            <person name="Xu Z."/>
            <person name="Roellig D.M."/>
            <person name="Li N."/>
            <person name="Frace M.A."/>
            <person name="Tang K."/>
            <person name="Arrowood M.J."/>
            <person name="Moss D.M."/>
            <person name="Zhang L."/>
            <person name="Feng Y."/>
            <person name="Xiao L."/>
        </authorList>
    </citation>
    <scope>NUCLEOTIDE SEQUENCE [LARGE SCALE GENOMIC DNA]</scope>
    <source>
        <strain evidence="2 3">CHN_HEN01</strain>
    </source>
</reference>